<evidence type="ECO:0000256" key="7">
    <source>
        <dbReference type="ARBA" id="ARBA00022694"/>
    </source>
</evidence>
<evidence type="ECO:0000256" key="8">
    <source>
        <dbReference type="ARBA" id="ARBA00022723"/>
    </source>
</evidence>
<name>A0A2M7AP12_UNCKA</name>
<dbReference type="InterPro" id="IPR058240">
    <property type="entry name" value="rSAM_sf"/>
</dbReference>
<dbReference type="Proteomes" id="UP000229916">
    <property type="component" value="Unassembled WGS sequence"/>
</dbReference>
<evidence type="ECO:0000313" key="17">
    <source>
        <dbReference type="EMBL" id="PIU69040.1"/>
    </source>
</evidence>
<keyword evidence="6" id="KW-0949">S-adenosyl-L-methionine</keyword>
<dbReference type="PANTHER" id="PTHR11135">
    <property type="entry name" value="HISTONE ACETYLTRANSFERASE-RELATED"/>
    <property type="match status" value="1"/>
</dbReference>
<gene>
    <name evidence="17" type="ORF">COS81_01680</name>
</gene>
<evidence type="ECO:0000256" key="3">
    <source>
        <dbReference type="ARBA" id="ARBA00022485"/>
    </source>
</evidence>
<keyword evidence="8 15" id="KW-0479">Metal-binding</keyword>
<dbReference type="PIRSF" id="PIRSF005669">
    <property type="entry name" value="Hist_AcTrfase_ELP3"/>
    <property type="match status" value="1"/>
</dbReference>
<dbReference type="EMBL" id="PEWD01000035">
    <property type="protein sequence ID" value="PIU69040.1"/>
    <property type="molecule type" value="Genomic_DNA"/>
</dbReference>
<dbReference type="SMART" id="SM00729">
    <property type="entry name" value="Elp3"/>
    <property type="match status" value="1"/>
</dbReference>
<dbReference type="GO" id="GO:0046872">
    <property type="term" value="F:metal ion binding"/>
    <property type="evidence" value="ECO:0007669"/>
    <property type="project" value="UniProtKB-KW"/>
</dbReference>
<dbReference type="Gene3D" id="3.20.20.70">
    <property type="entry name" value="Aldolase class I"/>
    <property type="match status" value="1"/>
</dbReference>
<dbReference type="NCBIfam" id="TIGR01211">
    <property type="entry name" value="ELP3"/>
    <property type="match status" value="1"/>
</dbReference>
<keyword evidence="7" id="KW-0819">tRNA processing</keyword>
<proteinExistence type="inferred from homology"/>
<comment type="pathway">
    <text evidence="1">tRNA modification.</text>
</comment>
<dbReference type="InterPro" id="IPR032432">
    <property type="entry name" value="Radical_SAM_C"/>
</dbReference>
<evidence type="ECO:0000256" key="12">
    <source>
        <dbReference type="ARBA" id="ARBA00023315"/>
    </source>
</evidence>
<dbReference type="AlphaFoldDB" id="A0A2M7AP12"/>
<dbReference type="Pfam" id="PF16199">
    <property type="entry name" value="Radical_SAM_C"/>
    <property type="match status" value="1"/>
</dbReference>
<dbReference type="PROSITE" id="PS51918">
    <property type="entry name" value="RADICAL_SAM"/>
    <property type="match status" value="1"/>
</dbReference>
<keyword evidence="12" id="KW-0012">Acyltransferase</keyword>
<organism evidence="17 18">
    <name type="scientific">candidate division WWE3 bacterium CG06_land_8_20_14_3_00_42_16</name>
    <dbReference type="NCBI Taxonomy" id="1975083"/>
    <lineage>
        <taxon>Bacteria</taxon>
        <taxon>Katanobacteria</taxon>
    </lineage>
</organism>
<dbReference type="GO" id="GO:0005737">
    <property type="term" value="C:cytoplasm"/>
    <property type="evidence" value="ECO:0007669"/>
    <property type="project" value="TreeGrafter"/>
</dbReference>
<keyword evidence="4" id="KW-0820">tRNA-binding</keyword>
<reference evidence="18" key="1">
    <citation type="submission" date="2017-09" db="EMBL/GenBank/DDBJ databases">
        <title>Depth-based differentiation of microbial function through sediment-hosted aquifers and enrichment of novel symbionts in the deep terrestrial subsurface.</title>
        <authorList>
            <person name="Probst A.J."/>
            <person name="Ladd B."/>
            <person name="Jarett J.K."/>
            <person name="Geller-Mcgrath D.E."/>
            <person name="Sieber C.M.K."/>
            <person name="Emerson J.B."/>
            <person name="Anantharaman K."/>
            <person name="Thomas B.C."/>
            <person name="Malmstrom R."/>
            <person name="Stieglmeier M."/>
            <person name="Klingl A."/>
            <person name="Woyke T."/>
            <person name="Ryan C.M."/>
            <person name="Banfield J.F."/>
        </authorList>
    </citation>
    <scope>NUCLEOTIDE SEQUENCE [LARGE SCALE GENOMIC DNA]</scope>
</reference>
<feature type="binding site" evidence="15">
    <location>
        <position position="23"/>
    </location>
    <ligand>
        <name>[4Fe-4S] cluster</name>
        <dbReference type="ChEBI" id="CHEBI:49883"/>
        <note>4Fe-4S-S-AdoMet</note>
    </ligand>
</feature>
<dbReference type="SUPFAM" id="SSF102114">
    <property type="entry name" value="Radical SAM enzymes"/>
    <property type="match status" value="1"/>
</dbReference>
<keyword evidence="9" id="KW-0694">RNA-binding</keyword>
<dbReference type="GO" id="GO:0002926">
    <property type="term" value="P:tRNA wobble base 5-methoxycarbonylmethyl-2-thiouridinylation"/>
    <property type="evidence" value="ECO:0007669"/>
    <property type="project" value="TreeGrafter"/>
</dbReference>
<dbReference type="GO" id="GO:0051539">
    <property type="term" value="F:4 iron, 4 sulfur cluster binding"/>
    <property type="evidence" value="ECO:0007669"/>
    <property type="project" value="UniProtKB-KW"/>
</dbReference>
<keyword evidence="5" id="KW-0808">Transferase</keyword>
<dbReference type="EC" id="2.3.1.311" evidence="13"/>
<dbReference type="InterPro" id="IPR016181">
    <property type="entry name" value="Acyl_CoA_acyltransferase"/>
</dbReference>
<evidence type="ECO:0000256" key="4">
    <source>
        <dbReference type="ARBA" id="ARBA00022555"/>
    </source>
</evidence>
<dbReference type="InterPro" id="IPR013785">
    <property type="entry name" value="Aldolase_TIM"/>
</dbReference>
<evidence type="ECO:0000256" key="9">
    <source>
        <dbReference type="ARBA" id="ARBA00022884"/>
    </source>
</evidence>
<comment type="catalytic activity">
    <reaction evidence="14">
        <text>uridine(34) in tRNA + acetyl-CoA + S-adenosyl-L-methionine + H2O = 5-(carboxymethyl)uridine(34) in tRNA + 5'-deoxyadenosine + L-methionine + CoA + 2 H(+)</text>
        <dbReference type="Rhea" id="RHEA:61020"/>
        <dbReference type="Rhea" id="RHEA-COMP:10407"/>
        <dbReference type="Rhea" id="RHEA-COMP:11727"/>
        <dbReference type="ChEBI" id="CHEBI:15377"/>
        <dbReference type="ChEBI" id="CHEBI:15378"/>
        <dbReference type="ChEBI" id="CHEBI:17319"/>
        <dbReference type="ChEBI" id="CHEBI:57287"/>
        <dbReference type="ChEBI" id="CHEBI:57288"/>
        <dbReference type="ChEBI" id="CHEBI:57844"/>
        <dbReference type="ChEBI" id="CHEBI:59789"/>
        <dbReference type="ChEBI" id="CHEBI:65315"/>
        <dbReference type="ChEBI" id="CHEBI:74882"/>
        <dbReference type="EC" id="2.3.1.311"/>
    </reaction>
    <physiologicalReaction direction="left-to-right" evidence="14">
        <dbReference type="Rhea" id="RHEA:61021"/>
    </physiologicalReaction>
</comment>
<dbReference type="SFLD" id="SFLDF00344">
    <property type="entry name" value="ELP3-like"/>
    <property type="match status" value="1"/>
</dbReference>
<keyword evidence="10 15" id="KW-0408">Iron</keyword>
<evidence type="ECO:0000256" key="1">
    <source>
        <dbReference type="ARBA" id="ARBA00005217"/>
    </source>
</evidence>
<dbReference type="CDD" id="cd01335">
    <property type="entry name" value="Radical_SAM"/>
    <property type="match status" value="1"/>
</dbReference>
<dbReference type="InterPro" id="IPR007197">
    <property type="entry name" value="rSAM"/>
</dbReference>
<evidence type="ECO:0000256" key="14">
    <source>
        <dbReference type="ARBA" id="ARBA00047372"/>
    </source>
</evidence>
<evidence type="ECO:0000256" key="10">
    <source>
        <dbReference type="ARBA" id="ARBA00023004"/>
    </source>
</evidence>
<evidence type="ECO:0000259" key="16">
    <source>
        <dbReference type="PROSITE" id="PS51918"/>
    </source>
</evidence>
<dbReference type="SFLD" id="SFLDG01086">
    <property type="entry name" value="elongater_protein-like"/>
    <property type="match status" value="1"/>
</dbReference>
<sequence length="456" mass="52346">MKNAIRTLSGVTPVAVLTKPFPCPGSCIYCPHEENVPVSYLAQEPAVMRAITNRYNPFDQVSYRLNQYIKTGHITQKVELIILGGSWSSYPFEYRKEFVKSCLDALNKKKSESFEEAASINEKAEHRMVGLSIETRPDLITPKEISRMRNLGVTKVELGVQTTDEEILKLIRRGHGVKEVKKATQLLKDAGFKVLYHIMPGLPGASPKKDLEVFDILFQNSAFQPDMLKIYPCVVVSQTELYHWFKEGKYVPYANSELLDLLIKIKGKIPPYVRLMRLFRDIPANYIQGGSKKSNLREIIREELERRGLACQCIRCREIRNQTPEKNLTLKRINYEASQGREIFLEYIDSQDRIYALLRLRIPSYVFKKSESLFKVLGNSSIIREIHVYGVSTPLSNKGKVQHRGLGKKLIEKAQEITQREFGLGKMAVISGIGVREYYRKLGFKLQETYMVKELK</sequence>
<dbReference type="SFLD" id="SFLDS00029">
    <property type="entry name" value="Radical_SAM"/>
    <property type="match status" value="1"/>
</dbReference>
<dbReference type="SUPFAM" id="SSF55729">
    <property type="entry name" value="Acyl-CoA N-acyltransferases (Nat)"/>
    <property type="match status" value="1"/>
</dbReference>
<dbReference type="GO" id="GO:0000049">
    <property type="term" value="F:tRNA binding"/>
    <property type="evidence" value="ECO:0007669"/>
    <property type="project" value="UniProtKB-KW"/>
</dbReference>
<feature type="domain" description="Radical SAM core" evidence="16">
    <location>
        <begin position="8"/>
        <end position="285"/>
    </location>
</feature>
<keyword evidence="3" id="KW-0004">4Fe-4S</keyword>
<evidence type="ECO:0000256" key="11">
    <source>
        <dbReference type="ARBA" id="ARBA00023014"/>
    </source>
</evidence>
<dbReference type="InterPro" id="IPR039661">
    <property type="entry name" value="ELP3"/>
</dbReference>
<evidence type="ECO:0000256" key="2">
    <source>
        <dbReference type="ARBA" id="ARBA00005494"/>
    </source>
</evidence>
<evidence type="ECO:0000256" key="13">
    <source>
        <dbReference type="ARBA" id="ARBA00044771"/>
    </source>
</evidence>
<dbReference type="Pfam" id="PF04055">
    <property type="entry name" value="Radical_SAM"/>
    <property type="match status" value="1"/>
</dbReference>
<protein>
    <recommendedName>
        <fullName evidence="13">tRNA carboxymethyluridine synthase</fullName>
        <ecNumber evidence="13">2.3.1.311</ecNumber>
    </recommendedName>
</protein>
<feature type="binding site" evidence="15">
    <location>
        <position position="30"/>
    </location>
    <ligand>
        <name>[4Fe-4S] cluster</name>
        <dbReference type="ChEBI" id="CHEBI:49883"/>
        <note>4Fe-4S-S-AdoMet</note>
    </ligand>
</feature>
<evidence type="ECO:0000256" key="15">
    <source>
        <dbReference type="PIRSR" id="PIRSR005669-1"/>
    </source>
</evidence>
<dbReference type="InterPro" id="IPR034687">
    <property type="entry name" value="ELP3-like"/>
</dbReference>
<accession>A0A2M7AP12</accession>
<feature type="binding site" evidence="15">
    <location>
        <position position="27"/>
    </location>
    <ligand>
        <name>[4Fe-4S] cluster</name>
        <dbReference type="ChEBI" id="CHEBI:49883"/>
        <note>4Fe-4S-S-AdoMet</note>
    </ligand>
</feature>
<keyword evidence="11 15" id="KW-0411">Iron-sulfur</keyword>
<evidence type="ECO:0000256" key="5">
    <source>
        <dbReference type="ARBA" id="ARBA00022679"/>
    </source>
</evidence>
<comment type="similarity">
    <text evidence="2">Belongs to the ELP3 family.</text>
</comment>
<comment type="cofactor">
    <cofactor evidence="15">
        <name>[4Fe-4S] cluster</name>
        <dbReference type="ChEBI" id="CHEBI:49883"/>
    </cofactor>
    <text evidence="15">Binds 1 [4Fe-4S] cluster. The cluster is coordinated with 3 cysteines and an exchangeable S-adenosyl-L-methionine.</text>
</comment>
<comment type="caution">
    <text evidence="17">The sequence shown here is derived from an EMBL/GenBank/DDBJ whole genome shotgun (WGS) entry which is preliminary data.</text>
</comment>
<dbReference type="PANTHER" id="PTHR11135:SF0">
    <property type="entry name" value="ELONGATOR COMPLEX PROTEIN 3"/>
    <property type="match status" value="1"/>
</dbReference>
<evidence type="ECO:0000313" key="18">
    <source>
        <dbReference type="Proteomes" id="UP000229916"/>
    </source>
</evidence>
<dbReference type="Gene3D" id="3.40.630.30">
    <property type="match status" value="1"/>
</dbReference>
<dbReference type="GO" id="GO:0106261">
    <property type="term" value="F:tRNA uridine(34) acetyltransferase activity"/>
    <property type="evidence" value="ECO:0007669"/>
    <property type="project" value="UniProtKB-EC"/>
</dbReference>
<evidence type="ECO:0000256" key="6">
    <source>
        <dbReference type="ARBA" id="ARBA00022691"/>
    </source>
</evidence>
<dbReference type="InterPro" id="IPR006638">
    <property type="entry name" value="Elp3/MiaA/NifB-like_rSAM"/>
</dbReference>